<evidence type="ECO:0000313" key="2">
    <source>
        <dbReference type="EMBL" id="EIM80354.1"/>
    </source>
</evidence>
<sequence length="292" mass="33169">MNDRMSTVSPKPSAAHIFFQHRRSSKRLPLKRCYSLHYSVYRRSPLSHAVSDLDGEKSMDITGVLNVSANQCIVSVRPEIGRPSSSLNPEDARFTRQINEILVRSWDSQALTSPTSTTPREILPADTSFDHSMCTDDTGGYDTSVGQGSSSEGLLNSLDSLDHLRSISMIQISSLSESVELVFFKLLVTTDEHRARAKEKYPDWFYKMRAKVEAEEIDKLEGRLETVEANVAKLGKDMKRRDEEMNRRFVELAEEAKKRGEEAKREMEKRFMELGEQMKSLMDALRANKAVV</sequence>
<feature type="coiled-coil region" evidence="1">
    <location>
        <begin position="210"/>
        <end position="284"/>
    </location>
</feature>
<accession>R7RYE9</accession>
<keyword evidence="3" id="KW-1185">Reference proteome</keyword>
<dbReference type="RefSeq" id="XP_007310491.1">
    <property type="nucleotide sequence ID" value="XM_007310429.1"/>
</dbReference>
<dbReference type="AlphaFoldDB" id="R7RYE9"/>
<evidence type="ECO:0000256" key="1">
    <source>
        <dbReference type="SAM" id="Coils"/>
    </source>
</evidence>
<gene>
    <name evidence="2" type="ORF">STEHIDRAFT_172627</name>
</gene>
<dbReference type="EMBL" id="JH687398">
    <property type="protein sequence ID" value="EIM80354.1"/>
    <property type="molecule type" value="Genomic_DNA"/>
</dbReference>
<organism evidence="2 3">
    <name type="scientific">Stereum hirsutum (strain FP-91666)</name>
    <name type="common">White-rot fungus</name>
    <dbReference type="NCBI Taxonomy" id="721885"/>
    <lineage>
        <taxon>Eukaryota</taxon>
        <taxon>Fungi</taxon>
        <taxon>Dikarya</taxon>
        <taxon>Basidiomycota</taxon>
        <taxon>Agaricomycotina</taxon>
        <taxon>Agaricomycetes</taxon>
        <taxon>Russulales</taxon>
        <taxon>Stereaceae</taxon>
        <taxon>Stereum</taxon>
    </lineage>
</organism>
<proteinExistence type="predicted"/>
<reference evidence="3" key="1">
    <citation type="journal article" date="2012" name="Science">
        <title>The Paleozoic origin of enzymatic lignin decomposition reconstructed from 31 fungal genomes.</title>
        <authorList>
            <person name="Floudas D."/>
            <person name="Binder M."/>
            <person name="Riley R."/>
            <person name="Barry K."/>
            <person name="Blanchette R.A."/>
            <person name="Henrissat B."/>
            <person name="Martinez A.T."/>
            <person name="Otillar R."/>
            <person name="Spatafora J.W."/>
            <person name="Yadav J.S."/>
            <person name="Aerts A."/>
            <person name="Benoit I."/>
            <person name="Boyd A."/>
            <person name="Carlson A."/>
            <person name="Copeland A."/>
            <person name="Coutinho P.M."/>
            <person name="de Vries R.P."/>
            <person name="Ferreira P."/>
            <person name="Findley K."/>
            <person name="Foster B."/>
            <person name="Gaskell J."/>
            <person name="Glotzer D."/>
            <person name="Gorecki P."/>
            <person name="Heitman J."/>
            <person name="Hesse C."/>
            <person name="Hori C."/>
            <person name="Igarashi K."/>
            <person name="Jurgens J.A."/>
            <person name="Kallen N."/>
            <person name="Kersten P."/>
            <person name="Kohler A."/>
            <person name="Kuees U."/>
            <person name="Kumar T.K.A."/>
            <person name="Kuo A."/>
            <person name="LaButti K."/>
            <person name="Larrondo L.F."/>
            <person name="Lindquist E."/>
            <person name="Ling A."/>
            <person name="Lombard V."/>
            <person name="Lucas S."/>
            <person name="Lundell T."/>
            <person name="Martin R."/>
            <person name="McLaughlin D.J."/>
            <person name="Morgenstern I."/>
            <person name="Morin E."/>
            <person name="Murat C."/>
            <person name="Nagy L.G."/>
            <person name="Nolan M."/>
            <person name="Ohm R.A."/>
            <person name="Patyshakuliyeva A."/>
            <person name="Rokas A."/>
            <person name="Ruiz-Duenas F.J."/>
            <person name="Sabat G."/>
            <person name="Salamov A."/>
            <person name="Samejima M."/>
            <person name="Schmutz J."/>
            <person name="Slot J.C."/>
            <person name="St John F."/>
            <person name="Stenlid J."/>
            <person name="Sun H."/>
            <person name="Sun S."/>
            <person name="Syed K."/>
            <person name="Tsang A."/>
            <person name="Wiebenga A."/>
            <person name="Young D."/>
            <person name="Pisabarro A."/>
            <person name="Eastwood D.C."/>
            <person name="Martin F."/>
            <person name="Cullen D."/>
            <person name="Grigoriev I.V."/>
            <person name="Hibbett D.S."/>
        </authorList>
    </citation>
    <scope>NUCLEOTIDE SEQUENCE [LARGE SCALE GENOMIC DNA]</scope>
    <source>
        <strain evidence="3">FP-91666</strain>
    </source>
</reference>
<evidence type="ECO:0000313" key="3">
    <source>
        <dbReference type="Proteomes" id="UP000053927"/>
    </source>
</evidence>
<name>R7RYE9_STEHR</name>
<dbReference type="KEGG" id="shs:STEHIDRAFT_172627"/>
<protein>
    <submittedName>
        <fullName evidence="2">Uncharacterized protein</fullName>
    </submittedName>
</protein>
<dbReference type="GeneID" id="18804121"/>
<dbReference type="Proteomes" id="UP000053927">
    <property type="component" value="Unassembled WGS sequence"/>
</dbReference>
<keyword evidence="1" id="KW-0175">Coiled coil</keyword>